<dbReference type="Proteomes" id="UP000441586">
    <property type="component" value="Unassembled WGS sequence"/>
</dbReference>
<dbReference type="Gene3D" id="1.10.10.10">
    <property type="entry name" value="Winged helix-like DNA-binding domain superfamily/Winged helix DNA-binding domain"/>
    <property type="match status" value="1"/>
</dbReference>
<evidence type="ECO:0000259" key="4">
    <source>
        <dbReference type="PROSITE" id="PS50949"/>
    </source>
</evidence>
<dbReference type="PRINTS" id="PR00035">
    <property type="entry name" value="HTHGNTR"/>
</dbReference>
<dbReference type="EMBL" id="WSFO01000003">
    <property type="protein sequence ID" value="KAE9631009.1"/>
    <property type="molecule type" value="Genomic_DNA"/>
</dbReference>
<dbReference type="SUPFAM" id="SSF46785">
    <property type="entry name" value="Winged helix' DNA-binding domain"/>
    <property type="match status" value="1"/>
</dbReference>
<dbReference type="InterPro" id="IPR036390">
    <property type="entry name" value="WH_DNA-bd_sf"/>
</dbReference>
<accession>A0A6A4RHI7</accession>
<dbReference type="Gene3D" id="1.20.120.530">
    <property type="entry name" value="GntR ligand-binding domain-like"/>
    <property type="match status" value="1"/>
</dbReference>
<gene>
    <name evidence="5" type="ORF">GP644_07265</name>
</gene>
<dbReference type="GO" id="GO:0003677">
    <property type="term" value="F:DNA binding"/>
    <property type="evidence" value="ECO:0007669"/>
    <property type="project" value="UniProtKB-KW"/>
</dbReference>
<dbReference type="Pfam" id="PF00392">
    <property type="entry name" value="GntR"/>
    <property type="match status" value="1"/>
</dbReference>
<evidence type="ECO:0000256" key="3">
    <source>
        <dbReference type="ARBA" id="ARBA00023163"/>
    </source>
</evidence>
<organism evidence="5 6">
    <name type="scientific">Parasedimentitalea maritima</name>
    <dbReference type="NCBI Taxonomy" id="2578117"/>
    <lineage>
        <taxon>Bacteria</taxon>
        <taxon>Pseudomonadati</taxon>
        <taxon>Pseudomonadota</taxon>
        <taxon>Alphaproteobacteria</taxon>
        <taxon>Rhodobacterales</taxon>
        <taxon>Paracoccaceae</taxon>
        <taxon>Parasedimentitalea</taxon>
    </lineage>
</organism>
<evidence type="ECO:0000256" key="2">
    <source>
        <dbReference type="ARBA" id="ARBA00023125"/>
    </source>
</evidence>
<dbReference type="CDD" id="cd07377">
    <property type="entry name" value="WHTH_GntR"/>
    <property type="match status" value="1"/>
</dbReference>
<sequence>MAGKRAIPRLSLPEVIANDLRERILSGDLAEGETIRQENLAEEYEVSRMPIREALKRLDAEGLVNLTTNRGATVTKHSLAEMGEIFDLRTLLEVDLFRRAIPLMTESDFARSTKILDQMEESYDADDVSRWGALNYNYHSALYSAAGRGLTNELLQRINLQTDRYVRMNLSVMKQREPAKEEHRKLLTLAQQGRTEEACTLLADHIKRTKEQLLQMVAAKREAEDP</sequence>
<dbReference type="PROSITE" id="PS50949">
    <property type="entry name" value="HTH_GNTR"/>
    <property type="match status" value="1"/>
</dbReference>
<proteinExistence type="predicted"/>
<dbReference type="InterPro" id="IPR011711">
    <property type="entry name" value="GntR_C"/>
</dbReference>
<keyword evidence="1" id="KW-0805">Transcription regulation</keyword>
<protein>
    <submittedName>
        <fullName evidence="5">FCD domain-containing protein</fullName>
    </submittedName>
</protein>
<dbReference type="SUPFAM" id="SSF48008">
    <property type="entry name" value="GntR ligand-binding domain-like"/>
    <property type="match status" value="1"/>
</dbReference>
<dbReference type="PANTHER" id="PTHR43537">
    <property type="entry name" value="TRANSCRIPTIONAL REGULATOR, GNTR FAMILY"/>
    <property type="match status" value="1"/>
</dbReference>
<dbReference type="Pfam" id="PF07729">
    <property type="entry name" value="FCD"/>
    <property type="match status" value="1"/>
</dbReference>
<evidence type="ECO:0000313" key="5">
    <source>
        <dbReference type="EMBL" id="KAE9631009.1"/>
    </source>
</evidence>
<dbReference type="PANTHER" id="PTHR43537:SF41">
    <property type="entry name" value="TRANSCRIPTIONAL REGULATORY PROTEIN"/>
    <property type="match status" value="1"/>
</dbReference>
<dbReference type="AlphaFoldDB" id="A0A6A4RHI7"/>
<keyword evidence="3" id="KW-0804">Transcription</keyword>
<dbReference type="InterPro" id="IPR036388">
    <property type="entry name" value="WH-like_DNA-bd_sf"/>
</dbReference>
<dbReference type="SMART" id="SM00895">
    <property type="entry name" value="FCD"/>
    <property type="match status" value="1"/>
</dbReference>
<name>A0A6A4RHI7_9RHOB</name>
<comment type="caution">
    <text evidence="5">The sequence shown here is derived from an EMBL/GenBank/DDBJ whole genome shotgun (WGS) entry which is preliminary data.</text>
</comment>
<keyword evidence="2" id="KW-0238">DNA-binding</keyword>
<reference evidence="5 6" key="1">
    <citation type="submission" date="2019-12" db="EMBL/GenBank/DDBJ databases">
        <authorList>
            <person name="Zhang Y.-J."/>
        </authorList>
    </citation>
    <scope>NUCLEOTIDE SEQUENCE [LARGE SCALE GENOMIC DNA]</scope>
    <source>
        <strain evidence="5 6">H18S-6</strain>
    </source>
</reference>
<feature type="domain" description="HTH gntR-type" evidence="4">
    <location>
        <begin position="10"/>
        <end position="77"/>
    </location>
</feature>
<dbReference type="InterPro" id="IPR008920">
    <property type="entry name" value="TF_FadR/GntR_C"/>
</dbReference>
<evidence type="ECO:0000256" key="1">
    <source>
        <dbReference type="ARBA" id="ARBA00023015"/>
    </source>
</evidence>
<dbReference type="GO" id="GO:0003700">
    <property type="term" value="F:DNA-binding transcription factor activity"/>
    <property type="evidence" value="ECO:0007669"/>
    <property type="project" value="InterPro"/>
</dbReference>
<evidence type="ECO:0000313" key="6">
    <source>
        <dbReference type="Proteomes" id="UP000441586"/>
    </source>
</evidence>
<dbReference type="RefSeq" id="WP_158978291.1">
    <property type="nucleotide sequence ID" value="NZ_WSFO01000003.1"/>
</dbReference>
<dbReference type="SMART" id="SM00345">
    <property type="entry name" value="HTH_GNTR"/>
    <property type="match status" value="1"/>
</dbReference>
<dbReference type="InterPro" id="IPR000524">
    <property type="entry name" value="Tscrpt_reg_HTH_GntR"/>
</dbReference>